<accession>A0A4U8TUK5</accession>
<keyword evidence="6" id="KW-0472">Membrane</keyword>
<dbReference type="AlphaFoldDB" id="A0A4U8TUK5"/>
<evidence type="ECO:0000256" key="2">
    <source>
        <dbReference type="ARBA" id="ARBA00007613"/>
    </source>
</evidence>
<dbReference type="GO" id="GO:0015562">
    <property type="term" value="F:efflux transmembrane transporter activity"/>
    <property type="evidence" value="ECO:0007669"/>
    <property type="project" value="InterPro"/>
</dbReference>
<comment type="caution">
    <text evidence="8">The sequence shown here is derived from an EMBL/GenBank/DDBJ whole genome shotgun (WGS) entry which is preliminary data.</text>
</comment>
<dbReference type="GO" id="GO:0015288">
    <property type="term" value="F:porin activity"/>
    <property type="evidence" value="ECO:0007669"/>
    <property type="project" value="TreeGrafter"/>
</dbReference>
<dbReference type="Gene3D" id="1.20.1600.10">
    <property type="entry name" value="Outer membrane efflux proteins (OEP)"/>
    <property type="match status" value="1"/>
</dbReference>
<comment type="subcellular location">
    <subcellularLocation>
        <location evidence="1">Cell outer membrane</location>
    </subcellularLocation>
</comment>
<keyword evidence="3" id="KW-0813">Transport</keyword>
<reference evidence="8 9" key="1">
    <citation type="journal article" date="2014" name="Genome Announc.">
        <title>Draft genome sequences of eight enterohepatic helicobacter species isolated from both laboratory and wild rodents.</title>
        <authorList>
            <person name="Sheh A."/>
            <person name="Shen Z."/>
            <person name="Fox J.G."/>
        </authorList>
    </citation>
    <scope>NUCLEOTIDE SEQUENCE [LARGE SCALE GENOMIC DNA]</scope>
    <source>
        <strain evidence="8 9">MIT 01-6451</strain>
    </source>
</reference>
<dbReference type="RefSeq" id="WP_034362876.1">
    <property type="nucleotide sequence ID" value="NZ_CAJUDB010000001.1"/>
</dbReference>
<dbReference type="OrthoDB" id="9810862at2"/>
<dbReference type="GO" id="GO:1990281">
    <property type="term" value="C:efflux pump complex"/>
    <property type="evidence" value="ECO:0007669"/>
    <property type="project" value="TreeGrafter"/>
</dbReference>
<evidence type="ECO:0000256" key="4">
    <source>
        <dbReference type="ARBA" id="ARBA00022452"/>
    </source>
</evidence>
<evidence type="ECO:0000256" key="6">
    <source>
        <dbReference type="ARBA" id="ARBA00023136"/>
    </source>
</evidence>
<evidence type="ECO:0000313" key="9">
    <source>
        <dbReference type="Proteomes" id="UP000029707"/>
    </source>
</evidence>
<dbReference type="PANTHER" id="PTHR30026:SF5">
    <property type="entry name" value="ABC-TYPE EFFLUX SYSTEM SECRETIN COMPONENT"/>
    <property type="match status" value="1"/>
</dbReference>
<evidence type="ECO:0000256" key="5">
    <source>
        <dbReference type="ARBA" id="ARBA00022692"/>
    </source>
</evidence>
<dbReference type="Proteomes" id="UP000029707">
    <property type="component" value="Unassembled WGS sequence"/>
</dbReference>
<dbReference type="EMBL" id="JRMQ02000002">
    <property type="protein sequence ID" value="TLE02738.1"/>
    <property type="molecule type" value="Genomic_DNA"/>
</dbReference>
<keyword evidence="7" id="KW-0998">Cell outer membrane</keyword>
<dbReference type="Pfam" id="PF02321">
    <property type="entry name" value="OEP"/>
    <property type="match status" value="2"/>
</dbReference>
<dbReference type="SUPFAM" id="SSF56954">
    <property type="entry name" value="Outer membrane efflux proteins (OEP)"/>
    <property type="match status" value="1"/>
</dbReference>
<dbReference type="GeneID" id="82320537"/>
<keyword evidence="9" id="KW-1185">Reference proteome</keyword>
<dbReference type="InterPro" id="IPR051906">
    <property type="entry name" value="TolC-like"/>
</dbReference>
<gene>
    <name evidence="8" type="ORF">LS65_002075</name>
</gene>
<evidence type="ECO:0000256" key="1">
    <source>
        <dbReference type="ARBA" id="ARBA00004442"/>
    </source>
</evidence>
<keyword evidence="5" id="KW-0812">Transmembrane</keyword>
<dbReference type="GO" id="GO:0009279">
    <property type="term" value="C:cell outer membrane"/>
    <property type="evidence" value="ECO:0007669"/>
    <property type="project" value="UniProtKB-SubCell"/>
</dbReference>
<name>A0A4U8TUK5_9HELI</name>
<dbReference type="InterPro" id="IPR003423">
    <property type="entry name" value="OMP_efflux"/>
</dbReference>
<keyword evidence="4" id="KW-1134">Transmembrane beta strand</keyword>
<organism evidence="8 9">
    <name type="scientific">Helicobacter japonicus</name>
    <dbReference type="NCBI Taxonomy" id="425400"/>
    <lineage>
        <taxon>Bacteria</taxon>
        <taxon>Pseudomonadati</taxon>
        <taxon>Campylobacterota</taxon>
        <taxon>Epsilonproteobacteria</taxon>
        <taxon>Campylobacterales</taxon>
        <taxon>Helicobacteraceae</taxon>
        <taxon>Helicobacter</taxon>
    </lineage>
</organism>
<evidence type="ECO:0000256" key="3">
    <source>
        <dbReference type="ARBA" id="ARBA00022448"/>
    </source>
</evidence>
<proteinExistence type="inferred from homology"/>
<dbReference type="STRING" id="425400.LS65_07925"/>
<comment type="similarity">
    <text evidence="2">Belongs to the outer membrane factor (OMF) (TC 1.B.17) family.</text>
</comment>
<evidence type="ECO:0000256" key="7">
    <source>
        <dbReference type="ARBA" id="ARBA00023237"/>
    </source>
</evidence>
<protein>
    <submittedName>
        <fullName evidence="8">TolC family protein</fullName>
    </submittedName>
</protein>
<sequence length="451" mass="50572">MKKWLTLIALLLNVLQAEYLSLESAYKQVLSQNDGLKSSQSALQKQEKLRSATKMLYLPQVSLDAAYIHFQEPIKTQFFDASGLSAVGPPLDALLPHLAKPVTLQDQNIIFGALNIVYPLFTGGKKYFANKLSQLALEDASLALKLKELSLFEDCAKLYYGVVLANQILETLEDANAGHLAHYQNALKLQEKGQIARLETLQAQVNYDKSNIEVQKARDNLDIAFMALNALLGNDSSAPLSLAQMIDIKQESLLEKVDYFVNKTLEVYPALQIMDNKIQATHELSRIEFASFLPDVGLFGSYIMNENKTLFEKAMPNWYVGIGARWSLLTPNGRIQKYQASKIASLEAQFATSQARKDLKTLCEKTYNEVLSYKTQYFSLQSSVELASENLKLRQSAFLQGMSTSTEVSDAQNALSLAIIERQSVAYQYVIALSRLFALSDELERFYGFFN</sequence>
<dbReference type="PANTHER" id="PTHR30026">
    <property type="entry name" value="OUTER MEMBRANE PROTEIN TOLC"/>
    <property type="match status" value="1"/>
</dbReference>
<evidence type="ECO:0000313" key="8">
    <source>
        <dbReference type="EMBL" id="TLE02738.1"/>
    </source>
</evidence>